<dbReference type="AlphaFoldDB" id="A0A9Q5I3L7"/>
<sequence length="147" mass="17775">MARAEPLLYVDRAKRSRVPTLREELEEIASRFLSENRERIIGRQFEFVSREAFLRRQLLKKHFKLLEAEYNKRIRLILWNKDQIDQLRDSMRTLSRFGTWRHHRAWVNRSMAAATKELERREADEQGMLEDIRDVATDIIYLGHSYT</sequence>
<evidence type="ECO:0000313" key="1">
    <source>
        <dbReference type="EMBL" id="OCB90815.1"/>
    </source>
</evidence>
<proteinExistence type="predicted"/>
<reference evidence="1" key="1">
    <citation type="submission" date="2016-06" db="EMBL/GenBank/DDBJ databases">
        <title>Draft Genome sequence of the fungus Inonotus baumii.</title>
        <authorList>
            <person name="Zhu H."/>
            <person name="Lin W."/>
        </authorList>
    </citation>
    <scope>NUCLEOTIDE SEQUENCE</scope>
    <source>
        <strain evidence="1">821</strain>
    </source>
</reference>
<dbReference type="Proteomes" id="UP000757232">
    <property type="component" value="Unassembled WGS sequence"/>
</dbReference>
<evidence type="ECO:0000313" key="2">
    <source>
        <dbReference type="Proteomes" id="UP000757232"/>
    </source>
</evidence>
<keyword evidence="2" id="KW-1185">Reference proteome</keyword>
<name>A0A9Q5I3L7_SANBA</name>
<gene>
    <name evidence="1" type="ORF">A7U60_g1924</name>
</gene>
<organism evidence="1 2">
    <name type="scientific">Sanghuangporus baumii</name>
    <name type="common">Phellinus baumii</name>
    <dbReference type="NCBI Taxonomy" id="108892"/>
    <lineage>
        <taxon>Eukaryota</taxon>
        <taxon>Fungi</taxon>
        <taxon>Dikarya</taxon>
        <taxon>Basidiomycota</taxon>
        <taxon>Agaricomycotina</taxon>
        <taxon>Agaricomycetes</taxon>
        <taxon>Hymenochaetales</taxon>
        <taxon>Hymenochaetaceae</taxon>
        <taxon>Sanghuangporus</taxon>
    </lineage>
</organism>
<protein>
    <submittedName>
        <fullName evidence="1">Uncharacterized protein</fullName>
    </submittedName>
</protein>
<dbReference type="EMBL" id="LNZH02000116">
    <property type="protein sequence ID" value="OCB90815.1"/>
    <property type="molecule type" value="Genomic_DNA"/>
</dbReference>
<accession>A0A9Q5I3L7</accession>
<comment type="caution">
    <text evidence="1">The sequence shown here is derived from an EMBL/GenBank/DDBJ whole genome shotgun (WGS) entry which is preliminary data.</text>
</comment>